<dbReference type="Pfam" id="PF00098">
    <property type="entry name" value="zf-CCHC"/>
    <property type="match status" value="1"/>
</dbReference>
<dbReference type="SMART" id="SM00343">
    <property type="entry name" value="ZnF_C2HC"/>
    <property type="match status" value="2"/>
</dbReference>
<keyword evidence="1" id="KW-0479">Metal-binding</keyword>
<organism evidence="3 4">
    <name type="scientific">Fragilariopsis cylindrus CCMP1102</name>
    <dbReference type="NCBI Taxonomy" id="635003"/>
    <lineage>
        <taxon>Eukaryota</taxon>
        <taxon>Sar</taxon>
        <taxon>Stramenopiles</taxon>
        <taxon>Ochrophyta</taxon>
        <taxon>Bacillariophyta</taxon>
        <taxon>Bacillariophyceae</taxon>
        <taxon>Bacillariophycidae</taxon>
        <taxon>Bacillariales</taxon>
        <taxon>Bacillariaceae</taxon>
        <taxon>Fragilariopsis</taxon>
    </lineage>
</organism>
<dbReference type="InterPro" id="IPR001878">
    <property type="entry name" value="Znf_CCHC"/>
</dbReference>
<gene>
    <name evidence="3" type="ORF">FRACYDRAFT_237832</name>
</gene>
<feature type="domain" description="CCHC-type" evidence="2">
    <location>
        <begin position="304"/>
        <end position="319"/>
    </location>
</feature>
<keyword evidence="4" id="KW-1185">Reference proteome</keyword>
<dbReference type="InParanoid" id="A0A1E7FH05"/>
<evidence type="ECO:0000256" key="1">
    <source>
        <dbReference type="PROSITE-ProRule" id="PRU00047"/>
    </source>
</evidence>
<dbReference type="EMBL" id="KV784357">
    <property type="protein sequence ID" value="OEU17414.1"/>
    <property type="molecule type" value="Genomic_DNA"/>
</dbReference>
<evidence type="ECO:0000313" key="3">
    <source>
        <dbReference type="EMBL" id="OEU17414.1"/>
    </source>
</evidence>
<name>A0A1E7FH05_9STRA</name>
<evidence type="ECO:0000259" key="2">
    <source>
        <dbReference type="PROSITE" id="PS50158"/>
    </source>
</evidence>
<dbReference type="OrthoDB" id="206598at2759"/>
<sequence>MESNDNASCEGGGTTNHWSIWKAIEKLEGRHKDNDFYPEITLRVIEVLKKWGSSDWTKDPKMSSLLNKSGLYHEIEETIVAVYFLFEGLKRRHSEINKCHVIDVAAGKGLLSLFLSYLKHPKIDSIIMIEKATIDWYHIHKSNYTAKDECRPEIIIWDNTNLHDYDDVLDRILALPYPIAMCGIHLCKQLSPSFCGLSNGLGEKCIYGCLSPCCMPRMVTTQKKNTKKRKFTLQIQLAESVEDRDLRRDYMLRRERLRRKPIGGPCFYCDDKDHSLLECTIIQSLPEAEQISIRKAWHSATIPCWNCLKFGHFKNDCPNVSKDGVTKHSSSHNAQRPPTVALDVTDILKTQNPYSEYCHILANDGFQLKQNWQPKMRVRVIETDLEKFGKHQEGNWNSGRKSTYIVVD</sequence>
<reference evidence="3 4" key="1">
    <citation type="submission" date="2016-09" db="EMBL/GenBank/DDBJ databases">
        <title>Extensive genetic diversity and differential bi-allelic expression allows diatom success in the polar Southern Ocean.</title>
        <authorList>
            <consortium name="DOE Joint Genome Institute"/>
            <person name="Mock T."/>
            <person name="Otillar R.P."/>
            <person name="Strauss J."/>
            <person name="Dupont C."/>
            <person name="Frickenhaus S."/>
            <person name="Maumus F."/>
            <person name="Mcmullan M."/>
            <person name="Sanges R."/>
            <person name="Schmutz J."/>
            <person name="Toseland A."/>
            <person name="Valas R."/>
            <person name="Veluchamy A."/>
            <person name="Ward B.J."/>
            <person name="Allen A."/>
            <person name="Barry K."/>
            <person name="Falciatore A."/>
            <person name="Ferrante M."/>
            <person name="Fortunato A.E."/>
            <person name="Gloeckner G."/>
            <person name="Gruber A."/>
            <person name="Hipkin R."/>
            <person name="Janech M."/>
            <person name="Kroth P."/>
            <person name="Leese F."/>
            <person name="Lindquist E."/>
            <person name="Lyon B.R."/>
            <person name="Martin J."/>
            <person name="Mayer C."/>
            <person name="Parker M."/>
            <person name="Quesneville H."/>
            <person name="Raymond J."/>
            <person name="Uhlig C."/>
            <person name="Valentin K.U."/>
            <person name="Worden A.Z."/>
            <person name="Armbrust E.V."/>
            <person name="Bowler C."/>
            <person name="Green B."/>
            <person name="Moulton V."/>
            <person name="Van Oosterhout C."/>
            <person name="Grigoriev I."/>
        </authorList>
    </citation>
    <scope>NUCLEOTIDE SEQUENCE [LARGE SCALE GENOMIC DNA]</scope>
    <source>
        <strain evidence="3 4">CCMP1102</strain>
    </source>
</reference>
<dbReference type="AlphaFoldDB" id="A0A1E7FH05"/>
<keyword evidence="1" id="KW-0862">Zinc</keyword>
<accession>A0A1E7FH05</accession>
<dbReference type="SUPFAM" id="SSF57756">
    <property type="entry name" value="Retrovirus zinc finger-like domains"/>
    <property type="match status" value="1"/>
</dbReference>
<dbReference type="KEGG" id="fcy:FRACYDRAFT_237832"/>
<keyword evidence="1" id="KW-0863">Zinc-finger</keyword>
<protein>
    <recommendedName>
        <fullName evidence="2">CCHC-type domain-containing protein</fullName>
    </recommendedName>
</protein>
<dbReference type="GO" id="GO:0003676">
    <property type="term" value="F:nucleic acid binding"/>
    <property type="evidence" value="ECO:0007669"/>
    <property type="project" value="InterPro"/>
</dbReference>
<dbReference type="PROSITE" id="PS50158">
    <property type="entry name" value="ZF_CCHC"/>
    <property type="match status" value="1"/>
</dbReference>
<dbReference type="GO" id="GO:0008270">
    <property type="term" value="F:zinc ion binding"/>
    <property type="evidence" value="ECO:0007669"/>
    <property type="project" value="UniProtKB-KW"/>
</dbReference>
<dbReference type="Gene3D" id="4.10.60.10">
    <property type="entry name" value="Zinc finger, CCHC-type"/>
    <property type="match status" value="1"/>
</dbReference>
<dbReference type="Proteomes" id="UP000095751">
    <property type="component" value="Unassembled WGS sequence"/>
</dbReference>
<evidence type="ECO:0000313" key="4">
    <source>
        <dbReference type="Proteomes" id="UP000095751"/>
    </source>
</evidence>
<proteinExistence type="predicted"/>
<dbReference type="InterPro" id="IPR036875">
    <property type="entry name" value="Znf_CCHC_sf"/>
</dbReference>